<evidence type="ECO:0000313" key="1">
    <source>
        <dbReference type="EnsemblMetazoa" id="CLYHEMP011536.1"/>
    </source>
</evidence>
<protein>
    <submittedName>
        <fullName evidence="1">Uncharacterized protein</fullName>
    </submittedName>
</protein>
<dbReference type="AlphaFoldDB" id="A0A7M5VG32"/>
<evidence type="ECO:0000313" key="2">
    <source>
        <dbReference type="Proteomes" id="UP000594262"/>
    </source>
</evidence>
<reference evidence="1" key="1">
    <citation type="submission" date="2021-01" db="UniProtKB">
        <authorList>
            <consortium name="EnsemblMetazoa"/>
        </authorList>
    </citation>
    <scope>IDENTIFICATION</scope>
</reference>
<organism evidence="1 2">
    <name type="scientific">Clytia hemisphaerica</name>
    <dbReference type="NCBI Taxonomy" id="252671"/>
    <lineage>
        <taxon>Eukaryota</taxon>
        <taxon>Metazoa</taxon>
        <taxon>Cnidaria</taxon>
        <taxon>Hydrozoa</taxon>
        <taxon>Hydroidolina</taxon>
        <taxon>Leptothecata</taxon>
        <taxon>Obeliida</taxon>
        <taxon>Clytiidae</taxon>
        <taxon>Clytia</taxon>
    </lineage>
</organism>
<accession>A0A7M5VG32</accession>
<proteinExistence type="predicted"/>
<sequence length="112" mass="13218">AKTDLEMLQSHNVTKILLCQDEIVILSCGKILTRLGVDDIGLAIITMFSHFYLLDLNYPACWWAVFTFIQFAIFGEKEEESVQEQFRDQWKKEWKEFTSYLSSREEEEVLND</sequence>
<keyword evidence="2" id="KW-1185">Reference proteome</keyword>
<name>A0A7M5VG32_9CNID</name>
<dbReference type="Proteomes" id="UP000594262">
    <property type="component" value="Unplaced"/>
</dbReference>
<dbReference type="EnsemblMetazoa" id="CLYHEMT011536.1">
    <property type="protein sequence ID" value="CLYHEMP011536.1"/>
    <property type="gene ID" value="CLYHEMG011536"/>
</dbReference>